<evidence type="ECO:0000313" key="3">
    <source>
        <dbReference type="EMBL" id="SFC91684.1"/>
    </source>
</evidence>
<proteinExistence type="predicted"/>
<organism evidence="3 4">
    <name type="scientific">Klenkia taihuensis</name>
    <dbReference type="NCBI Taxonomy" id="1225127"/>
    <lineage>
        <taxon>Bacteria</taxon>
        <taxon>Bacillati</taxon>
        <taxon>Actinomycetota</taxon>
        <taxon>Actinomycetes</taxon>
        <taxon>Geodermatophilales</taxon>
        <taxon>Geodermatophilaceae</taxon>
        <taxon>Klenkia</taxon>
    </lineage>
</organism>
<evidence type="ECO:0000313" key="4">
    <source>
        <dbReference type="Proteomes" id="UP000199022"/>
    </source>
</evidence>
<keyword evidence="1 3" id="KW-0808">Transferase</keyword>
<keyword evidence="2 3" id="KW-0548">Nucleotidyltransferase</keyword>
<dbReference type="STRING" id="1225127.SAMN05661030_1938"/>
<sequence length="218" mass="22144">MPTTGAPAPSRGPARATGLLGLVVENPAAVPGLRLQDRPLPAHGVDTLRAVATVQVRVLGRGQGGALGLHPGEHWRSLATDGLVLHDALCPLLPASAVREAVQLLAAAGPRGVVVGVRPVTDTVKEVVDGAVVGTVDRDALSALASPVVVGPALLDALAAELPTAGQLADLVAVLDALEGLGTVVPLEVPSAGRRLTDADDVVLMECLHGLRGRLRER</sequence>
<dbReference type="Pfam" id="PF01128">
    <property type="entry name" value="IspD"/>
    <property type="match status" value="1"/>
</dbReference>
<evidence type="ECO:0000256" key="1">
    <source>
        <dbReference type="ARBA" id="ARBA00022679"/>
    </source>
</evidence>
<dbReference type="EMBL" id="FOMD01000002">
    <property type="protein sequence ID" value="SFC91684.1"/>
    <property type="molecule type" value="Genomic_DNA"/>
</dbReference>
<dbReference type="SUPFAM" id="SSF53448">
    <property type="entry name" value="Nucleotide-diphospho-sugar transferases"/>
    <property type="match status" value="1"/>
</dbReference>
<dbReference type="GO" id="GO:0070567">
    <property type="term" value="F:cytidylyltransferase activity"/>
    <property type="evidence" value="ECO:0007669"/>
    <property type="project" value="InterPro"/>
</dbReference>
<dbReference type="Proteomes" id="UP000199022">
    <property type="component" value="Unassembled WGS sequence"/>
</dbReference>
<dbReference type="AlphaFoldDB" id="A0A1I1N1Y0"/>
<dbReference type="Gene3D" id="3.90.550.10">
    <property type="entry name" value="Spore Coat Polysaccharide Biosynthesis Protein SpsA, Chain A"/>
    <property type="match status" value="1"/>
</dbReference>
<dbReference type="InterPro" id="IPR029044">
    <property type="entry name" value="Nucleotide-diphossugar_trans"/>
</dbReference>
<evidence type="ECO:0000256" key="2">
    <source>
        <dbReference type="ARBA" id="ARBA00022695"/>
    </source>
</evidence>
<accession>A0A1I1N1Y0</accession>
<protein>
    <submittedName>
        <fullName evidence="3">2-C-methyl-D-erythritol 4-phosphate cytidylyltransferase</fullName>
    </submittedName>
</protein>
<dbReference type="RefSeq" id="WP_091557215.1">
    <property type="nucleotide sequence ID" value="NZ_BNAC01000004.1"/>
</dbReference>
<keyword evidence="4" id="KW-1185">Reference proteome</keyword>
<dbReference type="InterPro" id="IPR034683">
    <property type="entry name" value="IspD/TarI"/>
</dbReference>
<gene>
    <name evidence="3" type="ORF">SAMN05661030_1938</name>
</gene>
<reference evidence="4" key="1">
    <citation type="submission" date="2016-10" db="EMBL/GenBank/DDBJ databases">
        <authorList>
            <person name="Varghese N."/>
            <person name="Submissions S."/>
        </authorList>
    </citation>
    <scope>NUCLEOTIDE SEQUENCE [LARGE SCALE GENOMIC DNA]</scope>
    <source>
        <strain evidence="4">DSM 45962</strain>
    </source>
</reference>
<name>A0A1I1N1Y0_9ACTN</name>